<keyword evidence="3 4" id="KW-0949">S-adenosyl-L-methionine</keyword>
<evidence type="ECO:0000256" key="4">
    <source>
        <dbReference type="PROSITE-ProRule" id="PRU01024"/>
    </source>
</evidence>
<keyword evidence="1 4" id="KW-0489">Methyltransferase</keyword>
<dbReference type="Gene3D" id="2.40.50.1070">
    <property type="match status" value="2"/>
</dbReference>
<dbReference type="PANTHER" id="PTHR11061">
    <property type="entry name" value="RNA M5U METHYLTRANSFERASE"/>
    <property type="match status" value="1"/>
</dbReference>
<dbReference type="GO" id="GO:0070475">
    <property type="term" value="P:rRNA base methylation"/>
    <property type="evidence" value="ECO:0007669"/>
    <property type="project" value="TreeGrafter"/>
</dbReference>
<proteinExistence type="inferred from homology"/>
<dbReference type="SUPFAM" id="SSF50249">
    <property type="entry name" value="Nucleic acid-binding proteins"/>
    <property type="match status" value="1"/>
</dbReference>
<dbReference type="InterPro" id="IPR010280">
    <property type="entry name" value="U5_MeTrfase_fam"/>
</dbReference>
<accession>C8PMC8</accession>
<dbReference type="Gene3D" id="2.40.50.140">
    <property type="entry name" value="Nucleic acid-binding proteins"/>
    <property type="match status" value="1"/>
</dbReference>
<evidence type="ECO:0000259" key="5">
    <source>
        <dbReference type="PROSITE" id="PS50926"/>
    </source>
</evidence>
<organism evidence="6 7">
    <name type="scientific">Treponema vincentii ATCC 35580</name>
    <dbReference type="NCBI Taxonomy" id="596324"/>
    <lineage>
        <taxon>Bacteria</taxon>
        <taxon>Pseudomonadati</taxon>
        <taxon>Spirochaetota</taxon>
        <taxon>Spirochaetia</taxon>
        <taxon>Spirochaetales</taxon>
        <taxon>Treponemataceae</taxon>
        <taxon>Treponema</taxon>
    </lineage>
</organism>
<comment type="similarity">
    <text evidence="4">Belongs to the class I-like SAM-binding methyltransferase superfamily. RNA M5U methyltransferase family.</text>
</comment>
<evidence type="ECO:0000313" key="6">
    <source>
        <dbReference type="EMBL" id="EEV21345.1"/>
    </source>
</evidence>
<evidence type="ECO:0000256" key="3">
    <source>
        <dbReference type="ARBA" id="ARBA00022691"/>
    </source>
</evidence>
<dbReference type="PANTHER" id="PTHR11061:SF30">
    <property type="entry name" value="TRNA (URACIL(54)-C(5))-METHYLTRANSFERASE"/>
    <property type="match status" value="1"/>
</dbReference>
<dbReference type="InterPro" id="IPR012340">
    <property type="entry name" value="NA-bd_OB-fold"/>
</dbReference>
<dbReference type="STRING" id="596324.TREVI0001_0542"/>
<feature type="binding site" evidence="4">
    <location>
        <position position="212"/>
    </location>
    <ligand>
        <name>S-adenosyl-L-methionine</name>
        <dbReference type="ChEBI" id="CHEBI:59789"/>
    </ligand>
</feature>
<evidence type="ECO:0000313" key="7">
    <source>
        <dbReference type="Proteomes" id="UP000004509"/>
    </source>
</evidence>
<dbReference type="FunFam" id="2.40.50.140:FF:000097">
    <property type="entry name" value="23S rRNA (uracil(1939)-C(5))-methyltransferase RlmD"/>
    <property type="match status" value="1"/>
</dbReference>
<sequence>MRVIAEKIVFGGKALARIDGKTVFIPFALPDEELDITVTENRRDYSEAVIKKVVTPSPHRIEPPCPYFGQCGGCNLQMADDAYQQSLRQAMVAELFTRAHVTPERSPVFTAGPSWEYRNRFQFHVDKNGTIGMHGFASNTVVPVRDCPIAVPALRSVLQQGGLQKLFPHSKKIDKDRYHVFAQDAVYSPILPGASARVKDTVLNFSVFGFFQSNIAVLEKLIEPVADLPSCTRILDFYAGVGTFSAFLTEKAAELHLVEHNERALLAAQQNLDRIIAEKNSSCRCFFHTVSDAGWPDIPAAKLKYDAVIIDPPRQGVHSRVLTYLGQAKIPRIHYVSCNPATFVRDAKKLTSLGYRFTEYRLFDFYPQTHHCELLGIFIL</sequence>
<protein>
    <submittedName>
        <fullName evidence="6">Putative 23S rRNA (Uracil-5-)-methyltransferase RumA</fullName>
    </submittedName>
</protein>
<dbReference type="Pfam" id="PF05958">
    <property type="entry name" value="tRNA_U5-meth_tr"/>
    <property type="match status" value="1"/>
</dbReference>
<dbReference type="Pfam" id="PF01938">
    <property type="entry name" value="TRAM"/>
    <property type="match status" value="1"/>
</dbReference>
<dbReference type="InterPro" id="IPR002792">
    <property type="entry name" value="TRAM_dom"/>
</dbReference>
<dbReference type="Gene3D" id="3.40.50.150">
    <property type="entry name" value="Vaccinia Virus protein VP39"/>
    <property type="match status" value="2"/>
</dbReference>
<dbReference type="PROSITE" id="PS51687">
    <property type="entry name" value="SAM_MT_RNA_M5U"/>
    <property type="match status" value="1"/>
</dbReference>
<reference evidence="6 7" key="1">
    <citation type="submission" date="2009-07" db="EMBL/GenBank/DDBJ databases">
        <authorList>
            <person name="Madupu R."/>
            <person name="Sebastian Y."/>
            <person name="Durkin A.S."/>
            <person name="Torralba M."/>
            <person name="Methe B."/>
            <person name="Sutton G.G."/>
            <person name="Strausberg R.L."/>
            <person name="Nelson K.E."/>
        </authorList>
    </citation>
    <scope>NUCLEOTIDE SEQUENCE [LARGE SCALE GENOMIC DNA]</scope>
    <source>
        <strain evidence="6 7">ATCC 35580</strain>
    </source>
</reference>
<feature type="active site" description="Nucleophile" evidence="4">
    <location>
        <position position="338"/>
    </location>
</feature>
<dbReference type="InterPro" id="IPR029063">
    <property type="entry name" value="SAM-dependent_MTases_sf"/>
</dbReference>
<dbReference type="GO" id="GO:0070041">
    <property type="term" value="F:rRNA (uridine-C5-)-methyltransferase activity"/>
    <property type="evidence" value="ECO:0007669"/>
    <property type="project" value="TreeGrafter"/>
</dbReference>
<dbReference type="RefSeq" id="WP_006187674.1">
    <property type="nucleotide sequence ID" value="NZ_ACYH01000011.1"/>
</dbReference>
<feature type="binding site" evidence="4">
    <location>
        <position position="311"/>
    </location>
    <ligand>
        <name>S-adenosyl-L-methionine</name>
        <dbReference type="ChEBI" id="CHEBI:59789"/>
    </ligand>
</feature>
<dbReference type="SUPFAM" id="SSF53335">
    <property type="entry name" value="S-adenosyl-L-methionine-dependent methyltransferases"/>
    <property type="match status" value="1"/>
</dbReference>
<dbReference type="eggNOG" id="COG2265">
    <property type="taxonomic scope" value="Bacteria"/>
</dbReference>
<name>C8PMC8_9SPIR</name>
<evidence type="ECO:0000256" key="2">
    <source>
        <dbReference type="ARBA" id="ARBA00022679"/>
    </source>
</evidence>
<keyword evidence="2 4" id="KW-0808">Transferase</keyword>
<dbReference type="EMBL" id="ACYH01000011">
    <property type="protein sequence ID" value="EEV21345.1"/>
    <property type="molecule type" value="Genomic_DNA"/>
</dbReference>
<dbReference type="AlphaFoldDB" id="C8PMC8"/>
<comment type="caution">
    <text evidence="6">The sequence shown here is derived from an EMBL/GenBank/DDBJ whole genome shotgun (WGS) entry which is preliminary data.</text>
</comment>
<evidence type="ECO:0000256" key="1">
    <source>
        <dbReference type="ARBA" id="ARBA00022603"/>
    </source>
</evidence>
<feature type="binding site" evidence="4">
    <location>
        <position position="238"/>
    </location>
    <ligand>
        <name>S-adenosyl-L-methionine</name>
        <dbReference type="ChEBI" id="CHEBI:59789"/>
    </ligand>
</feature>
<dbReference type="OrthoDB" id="9804590at2"/>
<dbReference type="PROSITE" id="PS50926">
    <property type="entry name" value="TRAM"/>
    <property type="match status" value="1"/>
</dbReference>
<gene>
    <name evidence="6" type="ORF">TREVI0001_0542</name>
</gene>
<feature type="domain" description="TRAM" evidence="5">
    <location>
        <begin position="1"/>
        <end position="52"/>
    </location>
</feature>
<dbReference type="Proteomes" id="UP000004509">
    <property type="component" value="Unassembled WGS sequence"/>
</dbReference>
<feature type="binding site" evidence="4">
    <location>
        <position position="259"/>
    </location>
    <ligand>
        <name>S-adenosyl-L-methionine</name>
        <dbReference type="ChEBI" id="CHEBI:59789"/>
    </ligand>
</feature>